<dbReference type="NCBIfam" id="TIGR02209">
    <property type="entry name" value="ftsL_broad"/>
    <property type="match status" value="1"/>
</dbReference>
<dbReference type="GO" id="GO:0043093">
    <property type="term" value="P:FtsZ-dependent cytokinesis"/>
    <property type="evidence" value="ECO:0007669"/>
    <property type="project" value="UniProtKB-UniRule"/>
</dbReference>
<reference evidence="11 12" key="1">
    <citation type="submission" date="2015-05" db="EMBL/GenBank/DDBJ databases">
        <title>Draft genome sequence of Lampropedia sp. CT6, isolated from the microbial mat of a hot water spring, located at Manikaran, India.</title>
        <authorList>
            <person name="Tripathi C."/>
            <person name="Rani P."/>
            <person name="Mahato N.K."/>
            <person name="Lal R."/>
        </authorList>
    </citation>
    <scope>NUCLEOTIDE SEQUENCE [LARGE SCALE GENOMIC DNA]</scope>
    <source>
        <strain evidence="11 12">CT6</strain>
    </source>
</reference>
<proteinExistence type="inferred from homology"/>
<gene>
    <name evidence="8" type="primary">ftsL</name>
    <name evidence="11" type="ORF">AAV94_08955</name>
</gene>
<evidence type="ECO:0000256" key="7">
    <source>
        <dbReference type="ARBA" id="ARBA00023306"/>
    </source>
</evidence>
<protein>
    <recommendedName>
        <fullName evidence="8 9">Cell division protein FtsL</fullName>
    </recommendedName>
</protein>
<keyword evidence="3 8" id="KW-0132">Cell division</keyword>
<evidence type="ECO:0000256" key="8">
    <source>
        <dbReference type="HAMAP-Rule" id="MF_00910"/>
    </source>
</evidence>
<dbReference type="HAMAP" id="MF_00910">
    <property type="entry name" value="FtsL"/>
    <property type="match status" value="1"/>
</dbReference>
<evidence type="ECO:0000256" key="10">
    <source>
        <dbReference type="SAM" id="MobiDB-lite"/>
    </source>
</evidence>
<dbReference type="EMBL" id="LBNQ01000025">
    <property type="protein sequence ID" value="KKW67840.1"/>
    <property type="molecule type" value="Genomic_DNA"/>
</dbReference>
<evidence type="ECO:0000313" key="11">
    <source>
        <dbReference type="EMBL" id="KKW67840.1"/>
    </source>
</evidence>
<evidence type="ECO:0000313" key="12">
    <source>
        <dbReference type="Proteomes" id="UP000050580"/>
    </source>
</evidence>
<dbReference type="OrthoDB" id="5298556at2"/>
<comment type="caution">
    <text evidence="11">The sequence shown here is derived from an EMBL/GenBank/DDBJ whole genome shotgun (WGS) entry which is preliminary data.</text>
</comment>
<dbReference type="GO" id="GO:0005886">
    <property type="term" value="C:plasma membrane"/>
    <property type="evidence" value="ECO:0007669"/>
    <property type="project" value="UniProtKB-SubCell"/>
</dbReference>
<evidence type="ECO:0000256" key="2">
    <source>
        <dbReference type="ARBA" id="ARBA00022475"/>
    </source>
</evidence>
<dbReference type="Proteomes" id="UP000050580">
    <property type="component" value="Unassembled WGS sequence"/>
</dbReference>
<keyword evidence="8" id="KW-0997">Cell inner membrane</keyword>
<keyword evidence="6 8" id="KW-0472">Membrane</keyword>
<dbReference type="Pfam" id="PF04999">
    <property type="entry name" value="FtsL"/>
    <property type="match status" value="1"/>
</dbReference>
<keyword evidence="2 8" id="KW-1003">Cell membrane</keyword>
<keyword evidence="12" id="KW-1185">Reference proteome</keyword>
<evidence type="ECO:0000256" key="3">
    <source>
        <dbReference type="ARBA" id="ARBA00022618"/>
    </source>
</evidence>
<evidence type="ECO:0000256" key="6">
    <source>
        <dbReference type="ARBA" id="ARBA00023136"/>
    </source>
</evidence>
<dbReference type="AlphaFoldDB" id="A0A0U1PZA4"/>
<evidence type="ECO:0000256" key="5">
    <source>
        <dbReference type="ARBA" id="ARBA00022989"/>
    </source>
</evidence>
<name>A0A0U1PZA4_9BURK</name>
<organism evidence="11 12">
    <name type="scientific">Lampropedia cohaerens</name>
    <dbReference type="NCBI Taxonomy" id="1610491"/>
    <lineage>
        <taxon>Bacteria</taxon>
        <taxon>Pseudomonadati</taxon>
        <taxon>Pseudomonadota</taxon>
        <taxon>Betaproteobacteria</taxon>
        <taxon>Burkholderiales</taxon>
        <taxon>Comamonadaceae</taxon>
        <taxon>Lampropedia</taxon>
    </lineage>
</organism>
<keyword evidence="4 8" id="KW-0812">Transmembrane</keyword>
<evidence type="ECO:0000256" key="9">
    <source>
        <dbReference type="NCBIfam" id="TIGR02209"/>
    </source>
</evidence>
<comment type="function">
    <text evidence="8">Essential cell division protein. May link together the upstream cell division proteins, which are predominantly cytoplasmic, with the downstream cell division proteins, which are predominantly periplasmic.</text>
</comment>
<accession>A0A0U1PZA4</accession>
<evidence type="ECO:0000256" key="1">
    <source>
        <dbReference type="ARBA" id="ARBA00004401"/>
    </source>
</evidence>
<dbReference type="InterPro" id="IPR011922">
    <property type="entry name" value="Cell_div_FtsL"/>
</dbReference>
<comment type="similarity">
    <text evidence="8">Belongs to the FtsL family.</text>
</comment>
<keyword evidence="5 8" id="KW-1133">Transmembrane helix</keyword>
<feature type="region of interest" description="Disordered" evidence="10">
    <location>
        <begin position="77"/>
        <end position="111"/>
    </location>
</feature>
<dbReference type="GO" id="GO:0032153">
    <property type="term" value="C:cell division site"/>
    <property type="evidence" value="ECO:0007669"/>
    <property type="project" value="UniProtKB-UniRule"/>
</dbReference>
<sequence length="111" mass="12277">MVRLNFVLLLLVLASALVLVRVQYDSRMLYSQLDREVVRARQLETESETLKVALRAQAAAARVEQFARTELGMRAPTPATTRYVREPARRATQAPEVQPAGADVGDEGGQP</sequence>
<comment type="subcellular location">
    <subcellularLocation>
        <location evidence="8">Cell inner membrane</location>
        <topology evidence="8">Single-pass type II membrane protein</topology>
    </subcellularLocation>
    <subcellularLocation>
        <location evidence="1">Cell membrane</location>
        <topology evidence="1">Single-pass type II membrane protein</topology>
    </subcellularLocation>
    <text evidence="8">Localizes to the division septum where it forms a ring structure.</text>
</comment>
<dbReference type="STRING" id="1610491.AAV94_08955"/>
<evidence type="ECO:0000256" key="4">
    <source>
        <dbReference type="ARBA" id="ARBA00022692"/>
    </source>
</evidence>
<keyword evidence="7 8" id="KW-0131">Cell cycle</keyword>
<comment type="subunit">
    <text evidence="8">Part of a complex composed of FtsB, FtsL and FtsQ.</text>
</comment>